<feature type="region of interest" description="Disordered" evidence="13">
    <location>
        <begin position="613"/>
        <end position="640"/>
    </location>
</feature>
<evidence type="ECO:0000256" key="12">
    <source>
        <dbReference type="RuleBase" id="RU003591"/>
    </source>
</evidence>
<keyword evidence="6 12" id="KW-0808">Transferase</keyword>
<dbReference type="EMBL" id="PDCH01000008">
    <property type="protein sequence ID" value="RBP99248.1"/>
    <property type="molecule type" value="Genomic_DNA"/>
</dbReference>
<organism evidence="17 18">
    <name type="scientific">Bifidobacterium xylocopae</name>
    <dbReference type="NCBI Taxonomy" id="2493119"/>
    <lineage>
        <taxon>Bacteria</taxon>
        <taxon>Bacillati</taxon>
        <taxon>Actinomycetota</taxon>
        <taxon>Actinomycetes</taxon>
        <taxon>Bifidobacteriales</taxon>
        <taxon>Bifidobacteriaceae</taxon>
        <taxon>Bifidobacterium</taxon>
    </lineage>
</organism>
<dbReference type="InterPro" id="IPR012000">
    <property type="entry name" value="Thiamin_PyroP_enz_cen_dom"/>
</dbReference>
<evidence type="ECO:0000256" key="7">
    <source>
        <dbReference type="ARBA" id="ARBA00022723"/>
    </source>
</evidence>
<dbReference type="Gene3D" id="3.40.50.970">
    <property type="match status" value="2"/>
</dbReference>
<dbReference type="CDD" id="cd07035">
    <property type="entry name" value="TPP_PYR_POX_like"/>
    <property type="match status" value="1"/>
</dbReference>
<evidence type="ECO:0000259" key="16">
    <source>
        <dbReference type="Pfam" id="PF02776"/>
    </source>
</evidence>
<dbReference type="SUPFAM" id="SSF52467">
    <property type="entry name" value="DHS-like NAD/FAD-binding domain"/>
    <property type="match status" value="1"/>
</dbReference>
<dbReference type="GO" id="GO:0000287">
    <property type="term" value="F:magnesium ion binding"/>
    <property type="evidence" value="ECO:0007669"/>
    <property type="project" value="UniProtKB-UniRule"/>
</dbReference>
<feature type="domain" description="Thiamine pyrophosphate enzyme TPP-binding" evidence="15">
    <location>
        <begin position="421"/>
        <end position="585"/>
    </location>
</feature>
<dbReference type="InterPro" id="IPR011766">
    <property type="entry name" value="TPP_enzyme_TPP-bd"/>
</dbReference>
<dbReference type="PANTHER" id="PTHR18968:SF13">
    <property type="entry name" value="ACETOLACTATE SYNTHASE CATALYTIC SUBUNIT, MITOCHONDRIAL"/>
    <property type="match status" value="1"/>
</dbReference>
<evidence type="ECO:0000256" key="10">
    <source>
        <dbReference type="ARBA" id="ARBA00023304"/>
    </source>
</evidence>
<dbReference type="Gene3D" id="3.40.50.1220">
    <property type="entry name" value="TPP-binding domain"/>
    <property type="match status" value="1"/>
</dbReference>
<dbReference type="UniPathway" id="UPA00047">
    <property type="reaction ID" value="UER00055"/>
</dbReference>
<dbReference type="NCBIfam" id="TIGR00118">
    <property type="entry name" value="acolac_lg"/>
    <property type="match status" value="1"/>
</dbReference>
<dbReference type="FunFam" id="3.40.50.970:FF:000007">
    <property type="entry name" value="Acetolactate synthase"/>
    <property type="match status" value="1"/>
</dbReference>
<dbReference type="AlphaFoldDB" id="A0A366KDJ0"/>
<dbReference type="GO" id="GO:0009099">
    <property type="term" value="P:L-valine biosynthetic process"/>
    <property type="evidence" value="ECO:0007669"/>
    <property type="project" value="UniProtKB-UniPathway"/>
</dbReference>
<dbReference type="InterPro" id="IPR012846">
    <property type="entry name" value="Acetolactate_synth_lsu"/>
</dbReference>
<feature type="domain" description="Thiamine pyrophosphate enzyme N-terminal TPP-binding" evidence="16">
    <location>
        <begin position="32"/>
        <end position="147"/>
    </location>
</feature>
<evidence type="ECO:0000256" key="8">
    <source>
        <dbReference type="ARBA" id="ARBA00022842"/>
    </source>
</evidence>
<evidence type="ECO:0000256" key="3">
    <source>
        <dbReference type="ARBA" id="ARBA00007812"/>
    </source>
</evidence>
<protein>
    <recommendedName>
        <fullName evidence="4 12">Acetolactate synthase</fullName>
        <ecNumber evidence="4 12">2.2.1.6</ecNumber>
    </recommendedName>
</protein>
<comment type="similarity">
    <text evidence="3 12">Belongs to the TPP enzyme family.</text>
</comment>
<keyword evidence="5 12" id="KW-0028">Amino-acid biosynthesis</keyword>
<sequence>MALPTPLQAFSSAPKEPARTGEGGQDPVGEAMNGAQALVRSLEDLGVSVVFGLPGGQILPVFDAMGSDSRFRFVLTRSEQAAGQAAEGYALANGNVGVCLVSSGASATNMVTPIAEAARDSIPLVIVTGQVGVRAMGSDAFQEVDILGITYPVVKHSYLVTKAQDIPRVMAEAYYIARTGRPGPVLIDLTRTAQTEAMSYSWPQRMILPGYKPTTKAHGHVLQDASDLLTRAYRPLLYVGGGAVRARAGEQVATLARLAGAPVVTTLSSRGIIPDSDEHALGMPGVHGSVAANGAIQECDLLVAIGARFDDRVTGDLGRFAPGAKVVHIDIDPAEIGKTRPVDVPIVGDVAQVLDDLNLELPKAQERLGRTDLAPWWQQIHAWQAAYPPAYEPAPEGVLSPQWAVQELGRLAAPDTVWVTGVGQHQIWASQFLDFEHPGSWVTSCGLGVMGFGLPAAIGAAVGLDGSRPVWLIGGDGGFQVSSGELAVARQLGLPIKIAILNNSSYGLIRQWQTLFYGGRHCQTDLNDGGPDSAGTGAAGVPQVPDLVRLAQAYDCLGLRASTPDEATEAIERALAESERPTLIDLRVWPDAQVWPLVPPGGSNSDLLYRPGVSPLAVRPPAQDPATGAGPVSGSEQTGR</sequence>
<comment type="pathway">
    <text evidence="1 12">Amino-acid biosynthesis; L-isoleucine biosynthesis; L-isoleucine from 2-oxobutanoate: step 1/4.</text>
</comment>
<gene>
    <name evidence="17" type="primary">ilvB</name>
    <name evidence="17" type="ORF">CRD59_05060</name>
</gene>
<proteinExistence type="inferred from homology"/>
<dbReference type="Pfam" id="PF02775">
    <property type="entry name" value="TPP_enzyme_C"/>
    <property type="match status" value="1"/>
</dbReference>
<evidence type="ECO:0000256" key="2">
    <source>
        <dbReference type="ARBA" id="ARBA00005025"/>
    </source>
</evidence>
<dbReference type="GO" id="GO:0030976">
    <property type="term" value="F:thiamine pyrophosphate binding"/>
    <property type="evidence" value="ECO:0007669"/>
    <property type="project" value="UniProtKB-UniRule"/>
</dbReference>
<name>A0A366KDJ0_9BIFI</name>
<dbReference type="GO" id="GO:0009097">
    <property type="term" value="P:isoleucine biosynthetic process"/>
    <property type="evidence" value="ECO:0007669"/>
    <property type="project" value="UniProtKB-UniPathway"/>
</dbReference>
<dbReference type="PANTHER" id="PTHR18968">
    <property type="entry name" value="THIAMINE PYROPHOSPHATE ENZYMES"/>
    <property type="match status" value="1"/>
</dbReference>
<dbReference type="OrthoDB" id="4494979at2"/>
<keyword evidence="8 12" id="KW-0460">Magnesium</keyword>
<accession>A0A366KDJ0</accession>
<evidence type="ECO:0000256" key="6">
    <source>
        <dbReference type="ARBA" id="ARBA00022679"/>
    </source>
</evidence>
<dbReference type="UniPathway" id="UPA00049">
    <property type="reaction ID" value="UER00059"/>
</dbReference>
<dbReference type="InterPro" id="IPR012001">
    <property type="entry name" value="Thiamin_PyroP_enz_TPP-bd_dom"/>
</dbReference>
<comment type="catalytic activity">
    <reaction evidence="11 12">
        <text>2 pyruvate + H(+) = (2S)-2-acetolactate + CO2</text>
        <dbReference type="Rhea" id="RHEA:25249"/>
        <dbReference type="ChEBI" id="CHEBI:15361"/>
        <dbReference type="ChEBI" id="CHEBI:15378"/>
        <dbReference type="ChEBI" id="CHEBI:16526"/>
        <dbReference type="ChEBI" id="CHEBI:58476"/>
        <dbReference type="EC" id="2.2.1.6"/>
    </reaction>
</comment>
<dbReference type="InterPro" id="IPR029035">
    <property type="entry name" value="DHS-like_NAD/FAD-binding_dom"/>
</dbReference>
<dbReference type="GO" id="GO:0005948">
    <property type="term" value="C:acetolactate synthase complex"/>
    <property type="evidence" value="ECO:0007669"/>
    <property type="project" value="TreeGrafter"/>
</dbReference>
<feature type="domain" description="Thiamine pyrophosphate enzyme central" evidence="14">
    <location>
        <begin position="222"/>
        <end position="357"/>
    </location>
</feature>
<keyword evidence="18" id="KW-1185">Reference proteome</keyword>
<evidence type="ECO:0000256" key="5">
    <source>
        <dbReference type="ARBA" id="ARBA00022605"/>
    </source>
</evidence>
<dbReference type="FunFam" id="3.40.50.1220:FF:000008">
    <property type="entry name" value="Acetolactate synthase"/>
    <property type="match status" value="1"/>
</dbReference>
<dbReference type="RefSeq" id="WP_113853604.1">
    <property type="nucleotide sequence ID" value="NZ_PDCH01000008.1"/>
</dbReference>
<evidence type="ECO:0000256" key="4">
    <source>
        <dbReference type="ARBA" id="ARBA00013145"/>
    </source>
</evidence>
<comment type="pathway">
    <text evidence="2 12">Amino-acid biosynthesis; L-valine biosynthesis; L-valine from pyruvate: step 1/4.</text>
</comment>
<evidence type="ECO:0000256" key="1">
    <source>
        <dbReference type="ARBA" id="ARBA00004974"/>
    </source>
</evidence>
<dbReference type="InterPro" id="IPR039368">
    <property type="entry name" value="AHAS_TPP"/>
</dbReference>
<evidence type="ECO:0000259" key="14">
    <source>
        <dbReference type="Pfam" id="PF00205"/>
    </source>
</evidence>
<keyword evidence="7 12" id="KW-0479">Metal-binding</keyword>
<evidence type="ECO:0000259" key="15">
    <source>
        <dbReference type="Pfam" id="PF02775"/>
    </source>
</evidence>
<evidence type="ECO:0000313" key="17">
    <source>
        <dbReference type="EMBL" id="RBP99248.1"/>
    </source>
</evidence>
<evidence type="ECO:0000256" key="9">
    <source>
        <dbReference type="ARBA" id="ARBA00023052"/>
    </source>
</evidence>
<comment type="caution">
    <text evidence="17">The sequence shown here is derived from an EMBL/GenBank/DDBJ whole genome shotgun (WGS) entry which is preliminary data.</text>
</comment>
<evidence type="ECO:0000256" key="11">
    <source>
        <dbReference type="ARBA" id="ARBA00048670"/>
    </source>
</evidence>
<feature type="region of interest" description="Disordered" evidence="13">
    <location>
        <begin position="1"/>
        <end position="30"/>
    </location>
</feature>
<dbReference type="EC" id="2.2.1.6" evidence="4 12"/>
<dbReference type="GO" id="GO:0050660">
    <property type="term" value="F:flavin adenine dinucleotide binding"/>
    <property type="evidence" value="ECO:0007669"/>
    <property type="project" value="InterPro"/>
</dbReference>
<dbReference type="Pfam" id="PF00205">
    <property type="entry name" value="TPP_enzyme_M"/>
    <property type="match status" value="1"/>
</dbReference>
<reference evidence="17 18" key="1">
    <citation type="submission" date="2017-10" db="EMBL/GenBank/DDBJ databases">
        <title>Bifidobacterium xylocopum sp. nov. and Bifidobacterium aemilianum sp. nov., from the carpenter bee (Xylocopa violacea) digestive tract.</title>
        <authorList>
            <person name="Alberoni D."/>
            <person name="Baffoni L."/>
            <person name="Di Gioia D."/>
            <person name="Gaggia F."/>
            <person name="Biavati B."/>
        </authorList>
    </citation>
    <scope>NUCLEOTIDE SEQUENCE [LARGE SCALE GENOMIC DNA]</scope>
    <source>
        <strain evidence="17 18">XV2</strain>
    </source>
</reference>
<dbReference type="SUPFAM" id="SSF52518">
    <property type="entry name" value="Thiamin diphosphate-binding fold (THDP-binding)"/>
    <property type="match status" value="2"/>
</dbReference>
<dbReference type="GO" id="GO:0003984">
    <property type="term" value="F:acetolactate synthase activity"/>
    <property type="evidence" value="ECO:0007669"/>
    <property type="project" value="UniProtKB-EC"/>
</dbReference>
<evidence type="ECO:0000256" key="13">
    <source>
        <dbReference type="SAM" id="MobiDB-lite"/>
    </source>
</evidence>
<dbReference type="CDD" id="cd02015">
    <property type="entry name" value="TPP_AHAS"/>
    <property type="match status" value="1"/>
</dbReference>
<keyword evidence="10 12" id="KW-0100">Branched-chain amino acid biosynthesis</keyword>
<dbReference type="Pfam" id="PF02776">
    <property type="entry name" value="TPP_enzyme_N"/>
    <property type="match status" value="1"/>
</dbReference>
<keyword evidence="9 12" id="KW-0786">Thiamine pyrophosphate</keyword>
<dbReference type="InterPro" id="IPR029061">
    <property type="entry name" value="THDP-binding"/>
</dbReference>
<evidence type="ECO:0000313" key="18">
    <source>
        <dbReference type="Proteomes" id="UP000252345"/>
    </source>
</evidence>
<dbReference type="Proteomes" id="UP000252345">
    <property type="component" value="Unassembled WGS sequence"/>
</dbReference>
<comment type="cofactor">
    <cofactor evidence="12">
        <name>thiamine diphosphate</name>
        <dbReference type="ChEBI" id="CHEBI:58937"/>
    </cofactor>
    <text evidence="12">Binds 1 thiamine pyrophosphate per subunit.</text>
</comment>
<comment type="cofactor">
    <cofactor evidence="12">
        <name>Mg(2+)</name>
        <dbReference type="ChEBI" id="CHEBI:18420"/>
    </cofactor>
    <text evidence="12">Binds 1 Mg(2+) ion per subunit.</text>
</comment>
<dbReference type="InterPro" id="IPR045229">
    <property type="entry name" value="TPP_enz"/>
</dbReference>